<dbReference type="SUPFAM" id="SSF46785">
    <property type="entry name" value="Winged helix' DNA-binding domain"/>
    <property type="match status" value="1"/>
</dbReference>
<dbReference type="Gene3D" id="1.10.10.10">
    <property type="entry name" value="Winged helix-like DNA-binding domain superfamily/Winged helix DNA-binding domain"/>
    <property type="match status" value="1"/>
</dbReference>
<dbReference type="EMBL" id="JAQAGZ010000001">
    <property type="protein sequence ID" value="MCZ8510895.1"/>
    <property type="molecule type" value="Genomic_DNA"/>
</dbReference>
<comment type="caution">
    <text evidence="5">The sequence shown here is derived from an EMBL/GenBank/DDBJ whole genome shotgun (WGS) entry which is preliminary data.</text>
</comment>
<evidence type="ECO:0000256" key="3">
    <source>
        <dbReference type="ARBA" id="ARBA00023163"/>
    </source>
</evidence>
<name>A0ABT4Q2H0_9BACL</name>
<organism evidence="5 6">
    <name type="scientific">Paenibacillus gyeongsangnamensis</name>
    <dbReference type="NCBI Taxonomy" id="3388067"/>
    <lineage>
        <taxon>Bacteria</taxon>
        <taxon>Bacillati</taxon>
        <taxon>Bacillota</taxon>
        <taxon>Bacilli</taxon>
        <taxon>Bacillales</taxon>
        <taxon>Paenibacillaceae</taxon>
        <taxon>Paenibacillus</taxon>
    </lineage>
</organism>
<dbReference type="PROSITE" id="PS50995">
    <property type="entry name" value="HTH_MARR_2"/>
    <property type="match status" value="1"/>
</dbReference>
<dbReference type="PANTHER" id="PTHR42756">
    <property type="entry name" value="TRANSCRIPTIONAL REGULATOR, MARR"/>
    <property type="match status" value="1"/>
</dbReference>
<dbReference type="RefSeq" id="WP_269879270.1">
    <property type="nucleotide sequence ID" value="NZ_JAQAGZ010000001.1"/>
</dbReference>
<evidence type="ECO:0000313" key="6">
    <source>
        <dbReference type="Proteomes" id="UP001527882"/>
    </source>
</evidence>
<dbReference type="InterPro" id="IPR036390">
    <property type="entry name" value="WH_DNA-bd_sf"/>
</dbReference>
<dbReference type="SMART" id="SM00347">
    <property type="entry name" value="HTH_MARR"/>
    <property type="match status" value="1"/>
</dbReference>
<proteinExistence type="predicted"/>
<dbReference type="InterPro" id="IPR036388">
    <property type="entry name" value="WH-like_DNA-bd_sf"/>
</dbReference>
<evidence type="ECO:0000256" key="1">
    <source>
        <dbReference type="ARBA" id="ARBA00023015"/>
    </source>
</evidence>
<keyword evidence="3" id="KW-0804">Transcription</keyword>
<evidence type="ECO:0000256" key="2">
    <source>
        <dbReference type="ARBA" id="ARBA00023125"/>
    </source>
</evidence>
<protein>
    <submittedName>
        <fullName evidence="5">MarR family transcriptional regulator</fullName>
    </submittedName>
</protein>
<accession>A0ABT4Q2H0</accession>
<evidence type="ECO:0000259" key="4">
    <source>
        <dbReference type="PROSITE" id="PS50995"/>
    </source>
</evidence>
<gene>
    <name evidence="5" type="ORF">O9H85_00265</name>
</gene>
<keyword evidence="6" id="KW-1185">Reference proteome</keyword>
<dbReference type="PANTHER" id="PTHR42756:SF1">
    <property type="entry name" value="TRANSCRIPTIONAL REPRESSOR OF EMRAB OPERON"/>
    <property type="match status" value="1"/>
</dbReference>
<reference evidence="5 6" key="1">
    <citation type="submission" date="2022-12" db="EMBL/GenBank/DDBJ databases">
        <title>Draft genome sequence of Paenibacillus sp. dW9.</title>
        <authorList>
            <person name="Choi E.-W."/>
            <person name="Kim D.-U."/>
        </authorList>
    </citation>
    <scope>NUCLEOTIDE SEQUENCE [LARGE SCALE GENOMIC DNA]</scope>
    <source>
        <strain evidence="6">dW9</strain>
    </source>
</reference>
<keyword evidence="2" id="KW-0238">DNA-binding</keyword>
<feature type="domain" description="HTH marR-type" evidence="4">
    <location>
        <begin position="10"/>
        <end position="146"/>
    </location>
</feature>
<dbReference type="InterPro" id="IPR000835">
    <property type="entry name" value="HTH_MarR-typ"/>
</dbReference>
<evidence type="ECO:0000313" key="5">
    <source>
        <dbReference type="EMBL" id="MCZ8510895.1"/>
    </source>
</evidence>
<sequence length="159" mass="18007">MSIHFKDPQAIDVIHILVRATHSIQREFKTQFSSLDIPFQITGPRLRVLSTVSEVGKIRMNELAAKLGIQARTVTDLVDALEKDNLLIRSPDPTDRRATRLQLTELAQAHLSEALSKQTEIAEKLVQGLTQEQRSQFLELLLHLFNEKELPSACEDDLN</sequence>
<dbReference type="Pfam" id="PF01047">
    <property type="entry name" value="MarR"/>
    <property type="match status" value="1"/>
</dbReference>
<dbReference type="PRINTS" id="PR00598">
    <property type="entry name" value="HTHMARR"/>
</dbReference>
<keyword evidence="1" id="KW-0805">Transcription regulation</keyword>
<dbReference type="Proteomes" id="UP001527882">
    <property type="component" value="Unassembled WGS sequence"/>
</dbReference>